<dbReference type="EMBL" id="QUNR01000002">
    <property type="protein sequence ID" value="REH38962.1"/>
    <property type="molecule type" value="Genomic_DNA"/>
</dbReference>
<feature type="transmembrane region" description="Helical" evidence="5">
    <location>
        <begin position="115"/>
        <end position="139"/>
    </location>
</feature>
<evidence type="ECO:0000313" key="7">
    <source>
        <dbReference type="Proteomes" id="UP000256774"/>
    </source>
</evidence>
<dbReference type="SUPFAM" id="SSF161084">
    <property type="entry name" value="MAPEG domain-like"/>
    <property type="match status" value="1"/>
</dbReference>
<dbReference type="GO" id="GO:0016020">
    <property type="term" value="C:membrane"/>
    <property type="evidence" value="ECO:0007669"/>
    <property type="project" value="UniProtKB-SubCell"/>
</dbReference>
<comment type="caution">
    <text evidence="6">The sequence shown here is derived from an EMBL/GenBank/DDBJ whole genome shotgun (WGS) entry which is preliminary data.</text>
</comment>
<dbReference type="RefSeq" id="WP_147300267.1">
    <property type="nucleotide sequence ID" value="NZ_QUNR01000002.1"/>
</dbReference>
<dbReference type="AlphaFoldDB" id="A0A3E0H616"/>
<name>A0A3E0H616_9GAMM</name>
<dbReference type="Proteomes" id="UP000256774">
    <property type="component" value="Unassembled WGS sequence"/>
</dbReference>
<dbReference type="Gene3D" id="1.20.120.550">
    <property type="entry name" value="Membrane associated eicosanoid/glutathione metabolism-like domain"/>
    <property type="match status" value="1"/>
</dbReference>
<evidence type="ECO:0000313" key="6">
    <source>
        <dbReference type="EMBL" id="REH38962.1"/>
    </source>
</evidence>
<evidence type="ECO:0000256" key="3">
    <source>
        <dbReference type="ARBA" id="ARBA00022989"/>
    </source>
</evidence>
<organism evidence="6 7">
    <name type="scientific">Paraperlucidibaca baekdonensis</name>
    <dbReference type="NCBI Taxonomy" id="748120"/>
    <lineage>
        <taxon>Bacteria</taxon>
        <taxon>Pseudomonadati</taxon>
        <taxon>Pseudomonadota</taxon>
        <taxon>Gammaproteobacteria</taxon>
        <taxon>Moraxellales</taxon>
        <taxon>Moraxellaceae</taxon>
        <taxon>Paraperlucidibaca</taxon>
    </lineage>
</organism>
<dbReference type="InterPro" id="IPR001129">
    <property type="entry name" value="Membr-assoc_MAPEG"/>
</dbReference>
<feature type="transmembrane region" description="Helical" evidence="5">
    <location>
        <begin position="12"/>
        <end position="32"/>
    </location>
</feature>
<feature type="transmembrane region" description="Helical" evidence="5">
    <location>
        <begin position="76"/>
        <end position="103"/>
    </location>
</feature>
<accession>A0A3E0H616</accession>
<protein>
    <submittedName>
        <fullName evidence="6">MAPEG family protein</fullName>
    </submittedName>
</protein>
<keyword evidence="7" id="KW-1185">Reference proteome</keyword>
<dbReference type="OrthoDB" id="343936at2"/>
<proteinExistence type="predicted"/>
<gene>
    <name evidence="6" type="ORF">DFR26_1131</name>
</gene>
<dbReference type="Pfam" id="PF01124">
    <property type="entry name" value="MAPEG"/>
    <property type="match status" value="1"/>
</dbReference>
<keyword evidence="4 5" id="KW-0472">Membrane</keyword>
<evidence type="ECO:0000256" key="2">
    <source>
        <dbReference type="ARBA" id="ARBA00022692"/>
    </source>
</evidence>
<evidence type="ECO:0000256" key="5">
    <source>
        <dbReference type="SAM" id="Phobius"/>
    </source>
</evidence>
<evidence type="ECO:0000256" key="1">
    <source>
        <dbReference type="ARBA" id="ARBA00004370"/>
    </source>
</evidence>
<evidence type="ECO:0000256" key="4">
    <source>
        <dbReference type="ARBA" id="ARBA00023136"/>
    </source>
</evidence>
<reference evidence="6 7" key="1">
    <citation type="submission" date="2018-08" db="EMBL/GenBank/DDBJ databases">
        <title>Genomic Encyclopedia of Type Strains, Phase IV (KMG-IV): sequencing the most valuable type-strain genomes for metagenomic binning, comparative biology and taxonomic classification.</title>
        <authorList>
            <person name="Goeker M."/>
        </authorList>
    </citation>
    <scope>NUCLEOTIDE SEQUENCE [LARGE SCALE GENOMIC DNA]</scope>
    <source>
        <strain evidence="6 7">DSM 26022</strain>
    </source>
</reference>
<dbReference type="InterPro" id="IPR023352">
    <property type="entry name" value="MAPEG-like_dom_sf"/>
</dbReference>
<keyword evidence="3 5" id="KW-1133">Transmembrane helix</keyword>
<sequence>MTPLIAPLSPAICALLCFTALTVALAFIFVGYRVALVLSFKVAANAWTRGAATHVDPPFITRVQHAQMNCVENLPVFAAIVFVASAMGQLAILEPLAMIFLGLRVAQSAVHVINTSAAMVFLRANLWLGQMAIIAYWLFELYAAH</sequence>
<comment type="subcellular location">
    <subcellularLocation>
        <location evidence="1">Membrane</location>
    </subcellularLocation>
</comment>
<keyword evidence="2 5" id="KW-0812">Transmembrane</keyword>